<comment type="catalytic activity">
    <reaction evidence="1">
        <text>2-hydroxychromene-2-carboxylate = (3E)-4-(2-hydroxyphenyl)-2-oxobut-3-enoate</text>
        <dbReference type="Rhea" id="RHEA:27401"/>
        <dbReference type="ChEBI" id="CHEBI:59350"/>
        <dbReference type="ChEBI" id="CHEBI:59353"/>
        <dbReference type="EC" id="5.99.1.4"/>
    </reaction>
</comment>
<dbReference type="GO" id="GO:0006749">
    <property type="term" value="P:glutathione metabolic process"/>
    <property type="evidence" value="ECO:0007669"/>
    <property type="project" value="TreeGrafter"/>
</dbReference>
<name>Q2RT01_RHORT</name>
<dbReference type="Gene3D" id="3.40.30.10">
    <property type="entry name" value="Glutaredoxin"/>
    <property type="match status" value="1"/>
</dbReference>
<dbReference type="STRING" id="269796.Rru_A1944"/>
<feature type="domain" description="DSBA-like thioredoxin" evidence="3">
    <location>
        <begin position="5"/>
        <end position="193"/>
    </location>
</feature>
<dbReference type="EMBL" id="CP000230">
    <property type="protein sequence ID" value="ABC22744.1"/>
    <property type="molecule type" value="Genomic_DNA"/>
</dbReference>
<dbReference type="GO" id="GO:1901170">
    <property type="term" value="P:naphthalene catabolic process"/>
    <property type="evidence" value="ECO:0007669"/>
    <property type="project" value="InterPro"/>
</dbReference>
<evidence type="ECO:0000259" key="3">
    <source>
        <dbReference type="Pfam" id="PF01323"/>
    </source>
</evidence>
<dbReference type="EnsemblBacteria" id="ABC22744">
    <property type="protein sequence ID" value="ABC22744"/>
    <property type="gene ID" value="Rru_A1944"/>
</dbReference>
<dbReference type="InterPro" id="IPR001853">
    <property type="entry name" value="DSBA-like_thioredoxin_dom"/>
</dbReference>
<dbReference type="InterPro" id="IPR044087">
    <property type="entry name" value="NahD-like"/>
</dbReference>
<dbReference type="GO" id="GO:0004364">
    <property type="term" value="F:glutathione transferase activity"/>
    <property type="evidence" value="ECO:0007669"/>
    <property type="project" value="TreeGrafter"/>
</dbReference>
<dbReference type="HOGENOM" id="CLU_069253_1_3_5"/>
<dbReference type="PATRIC" id="fig|269796.9.peg.2027"/>
<dbReference type="AlphaFoldDB" id="Q2RT01"/>
<dbReference type="KEGG" id="rru:Rru_A1944"/>
<dbReference type="EC" id="5.99.1.4" evidence="1"/>
<reference evidence="4 5" key="1">
    <citation type="journal article" date="2011" name="Stand. Genomic Sci.">
        <title>Complete genome sequence of Rhodospirillum rubrum type strain (S1).</title>
        <authorList>
            <person name="Munk A.C."/>
            <person name="Copeland A."/>
            <person name="Lucas S."/>
            <person name="Lapidus A."/>
            <person name="Del Rio T.G."/>
            <person name="Barry K."/>
            <person name="Detter J.C."/>
            <person name="Hammon N."/>
            <person name="Israni S."/>
            <person name="Pitluck S."/>
            <person name="Brettin T."/>
            <person name="Bruce D."/>
            <person name="Han C."/>
            <person name="Tapia R."/>
            <person name="Gilna P."/>
            <person name="Schmutz J."/>
            <person name="Larimer F."/>
            <person name="Land M."/>
            <person name="Kyrpides N.C."/>
            <person name="Mavromatis K."/>
            <person name="Richardson P."/>
            <person name="Rohde M."/>
            <person name="Goker M."/>
            <person name="Klenk H.P."/>
            <person name="Zhang Y."/>
            <person name="Roberts G.P."/>
            <person name="Reslewic S."/>
            <person name="Schwartz D.C."/>
        </authorList>
    </citation>
    <scope>NUCLEOTIDE SEQUENCE [LARGE SCALE GENOMIC DNA]</scope>
    <source>
        <strain evidence="5">ATCC 11170 / ATH 1.1.1 / DSM 467 / LMG 4362 / NCIMB 8255 / S1</strain>
    </source>
</reference>
<feature type="active site" description="Nucleophile" evidence="2">
    <location>
        <position position="13"/>
    </location>
</feature>
<dbReference type="PANTHER" id="PTHR42943:SF2">
    <property type="entry name" value="GLUTATHIONE S-TRANSFERASE KAPPA 1"/>
    <property type="match status" value="1"/>
</dbReference>
<comment type="similarity">
    <text evidence="1">Belongs to the GST superfamily. NadH family.</text>
</comment>
<organism evidence="4 5">
    <name type="scientific">Rhodospirillum rubrum (strain ATCC 11170 / ATH 1.1.1 / DSM 467 / LMG 4362 / NCIMB 8255 / S1)</name>
    <dbReference type="NCBI Taxonomy" id="269796"/>
    <lineage>
        <taxon>Bacteria</taxon>
        <taxon>Pseudomonadati</taxon>
        <taxon>Pseudomonadota</taxon>
        <taxon>Alphaproteobacteria</taxon>
        <taxon>Rhodospirillales</taxon>
        <taxon>Rhodospirillaceae</taxon>
        <taxon>Rhodospirillum</taxon>
    </lineage>
</organism>
<dbReference type="eggNOG" id="COG3917">
    <property type="taxonomic scope" value="Bacteria"/>
</dbReference>
<dbReference type="PhylomeDB" id="Q2RT01"/>
<dbReference type="InterPro" id="IPR051924">
    <property type="entry name" value="GST_Kappa/NadH"/>
</dbReference>
<evidence type="ECO:0000256" key="1">
    <source>
        <dbReference type="PIRNR" id="PIRNR006386"/>
    </source>
</evidence>
<dbReference type="CDD" id="cd03022">
    <property type="entry name" value="DsbA_HCCA_Iso"/>
    <property type="match status" value="1"/>
</dbReference>
<gene>
    <name evidence="4" type="ordered locus">Rru_A1944</name>
</gene>
<dbReference type="GO" id="GO:0018845">
    <property type="term" value="F:2-hydroxychromene-2-carboxylate isomerase activity"/>
    <property type="evidence" value="ECO:0007669"/>
    <property type="project" value="UniProtKB-UniRule"/>
</dbReference>
<proteinExistence type="inferred from homology"/>
<keyword evidence="5" id="KW-1185">Reference proteome</keyword>
<accession>Q2RT01</accession>
<dbReference type="GO" id="GO:0004602">
    <property type="term" value="F:glutathione peroxidase activity"/>
    <property type="evidence" value="ECO:0007669"/>
    <property type="project" value="TreeGrafter"/>
</dbReference>
<evidence type="ECO:0000313" key="5">
    <source>
        <dbReference type="Proteomes" id="UP000001929"/>
    </source>
</evidence>
<dbReference type="Pfam" id="PF01323">
    <property type="entry name" value="DSBA"/>
    <property type="match status" value="1"/>
</dbReference>
<sequence length="200" mass="22626">MPEPLTFYFDFSSPYSWIAAERIGDLAARYGRDVRWRAILLGPLFKESGNRPLINQPIKSDYFRRDFVRCLRLHGLEGDLPAKFPVPTAAAARGFLWLSEIGEAAAIDYALALFRAYFQDERDISDRLVVADIAAERGHDRGALLSVVEDPAWKGRLVEEVEEARRDGVFGAPFFLVDGEPFWGADRLDMVDTWLAKGGW</sequence>
<dbReference type="InterPro" id="IPR036249">
    <property type="entry name" value="Thioredoxin-like_sf"/>
</dbReference>
<protein>
    <recommendedName>
        <fullName evidence="1">2-hydroxychromene-2-carboxylate isomerase</fullName>
        <ecNumber evidence="1">5.99.1.4</ecNumber>
    </recommendedName>
</protein>
<dbReference type="SUPFAM" id="SSF52833">
    <property type="entry name" value="Thioredoxin-like"/>
    <property type="match status" value="1"/>
</dbReference>
<dbReference type="PANTHER" id="PTHR42943">
    <property type="entry name" value="GLUTATHIONE S-TRANSFERASE KAPPA"/>
    <property type="match status" value="1"/>
</dbReference>
<evidence type="ECO:0000313" key="4">
    <source>
        <dbReference type="EMBL" id="ABC22744.1"/>
    </source>
</evidence>
<evidence type="ECO:0000256" key="2">
    <source>
        <dbReference type="PIRSR" id="PIRSR006386-1"/>
    </source>
</evidence>
<dbReference type="RefSeq" id="WP_011389697.1">
    <property type="nucleotide sequence ID" value="NC_007643.1"/>
</dbReference>
<dbReference type="PIRSF" id="PIRSF006386">
    <property type="entry name" value="HCCAis_GSTk"/>
    <property type="match status" value="1"/>
</dbReference>
<keyword evidence="1" id="KW-0413">Isomerase</keyword>
<dbReference type="InterPro" id="IPR014440">
    <property type="entry name" value="HCCAis_GSTk"/>
</dbReference>
<dbReference type="Proteomes" id="UP000001929">
    <property type="component" value="Chromosome"/>
</dbReference>